<keyword evidence="9" id="KW-1185">Reference proteome</keyword>
<feature type="region of interest" description="Disordered" evidence="6">
    <location>
        <begin position="1144"/>
        <end position="1163"/>
    </location>
</feature>
<feature type="compositionally biased region" description="Polar residues" evidence="6">
    <location>
        <begin position="310"/>
        <end position="322"/>
    </location>
</feature>
<evidence type="ECO:0000256" key="5">
    <source>
        <dbReference type="ARBA" id="ARBA00023136"/>
    </source>
</evidence>
<feature type="compositionally biased region" description="Polar residues" evidence="6">
    <location>
        <begin position="52"/>
        <end position="61"/>
    </location>
</feature>
<dbReference type="PANTHER" id="PTHR23319">
    <property type="entry name" value="GRAM DOMAIN CONTAINING 1B, ISOFORM E"/>
    <property type="match status" value="1"/>
</dbReference>
<feature type="compositionally biased region" description="Polar residues" evidence="6">
    <location>
        <begin position="456"/>
        <end position="474"/>
    </location>
</feature>
<dbReference type="GO" id="GO:0032366">
    <property type="term" value="P:intracellular sterol transport"/>
    <property type="evidence" value="ECO:0007669"/>
    <property type="project" value="TreeGrafter"/>
</dbReference>
<reference evidence="10" key="3">
    <citation type="submission" date="2025-08" db="UniProtKB">
        <authorList>
            <consortium name="RefSeq"/>
        </authorList>
    </citation>
    <scope>IDENTIFICATION</scope>
    <source>
        <strain evidence="10">NI907</strain>
    </source>
</reference>
<name>A0A6P8BCI8_PYRGI</name>
<keyword evidence="5 7" id="KW-0472">Membrane</keyword>
<feature type="region of interest" description="Disordered" evidence="6">
    <location>
        <begin position="709"/>
        <end position="826"/>
    </location>
</feature>
<reference evidence="10" key="2">
    <citation type="submission" date="2019-10" db="EMBL/GenBank/DDBJ databases">
        <authorList>
            <consortium name="NCBI Genome Project"/>
        </authorList>
    </citation>
    <scope>NUCLEOTIDE SEQUENCE</scope>
    <source>
        <strain evidence="10">NI907</strain>
    </source>
</reference>
<dbReference type="AlphaFoldDB" id="A0A6P8BCI8"/>
<dbReference type="GO" id="GO:0032541">
    <property type="term" value="C:cortical endoplasmic reticulum"/>
    <property type="evidence" value="ECO:0007669"/>
    <property type="project" value="TreeGrafter"/>
</dbReference>
<feature type="compositionally biased region" description="Low complexity" evidence="6">
    <location>
        <begin position="142"/>
        <end position="154"/>
    </location>
</feature>
<dbReference type="RefSeq" id="XP_030984897.1">
    <property type="nucleotide sequence ID" value="XM_031124133.1"/>
</dbReference>
<evidence type="ECO:0000256" key="2">
    <source>
        <dbReference type="ARBA" id="ARBA00006582"/>
    </source>
</evidence>
<dbReference type="PANTHER" id="PTHR23319:SF4">
    <property type="entry name" value="GRAM DOMAIN CONTAINING 1B, ISOFORM E"/>
    <property type="match status" value="1"/>
</dbReference>
<feature type="compositionally biased region" description="Basic and acidic residues" evidence="6">
    <location>
        <begin position="416"/>
        <end position="429"/>
    </location>
</feature>
<protein>
    <recommendedName>
        <fullName evidence="8">VASt domain-containing protein</fullName>
    </recommendedName>
</protein>
<dbReference type="InterPro" id="IPR011993">
    <property type="entry name" value="PH-like_dom_sf"/>
</dbReference>
<feature type="compositionally biased region" description="Basic and acidic residues" evidence="6">
    <location>
        <begin position="76"/>
        <end position="86"/>
    </location>
</feature>
<dbReference type="GO" id="GO:0120015">
    <property type="term" value="F:sterol transfer activity"/>
    <property type="evidence" value="ECO:0007669"/>
    <property type="project" value="TreeGrafter"/>
</dbReference>
<proteinExistence type="inferred from homology"/>
<dbReference type="Proteomes" id="UP000515153">
    <property type="component" value="Unplaced"/>
</dbReference>
<dbReference type="GO" id="GO:0005739">
    <property type="term" value="C:mitochondrion"/>
    <property type="evidence" value="ECO:0007669"/>
    <property type="project" value="TreeGrafter"/>
</dbReference>
<dbReference type="SMART" id="SM00568">
    <property type="entry name" value="GRAM"/>
    <property type="match status" value="1"/>
</dbReference>
<feature type="compositionally biased region" description="Low complexity" evidence="6">
    <location>
        <begin position="790"/>
        <end position="811"/>
    </location>
</feature>
<feature type="transmembrane region" description="Helical" evidence="7">
    <location>
        <begin position="1072"/>
        <end position="1090"/>
    </location>
</feature>
<feature type="compositionally biased region" description="Basic and acidic residues" evidence="6">
    <location>
        <begin position="712"/>
        <end position="730"/>
    </location>
</feature>
<reference evidence="10" key="1">
    <citation type="journal article" date="2019" name="Mol. Biol. Evol.">
        <title>Blast fungal genomes show frequent chromosomal changes, gene gains and losses, and effector gene turnover.</title>
        <authorList>
            <person name="Gomez Luciano L.B."/>
            <person name="Jason Tsai I."/>
            <person name="Chuma I."/>
            <person name="Tosa Y."/>
            <person name="Chen Y.H."/>
            <person name="Li J.Y."/>
            <person name="Li M.Y."/>
            <person name="Jade Lu M.Y."/>
            <person name="Nakayashiki H."/>
            <person name="Li W.H."/>
        </authorList>
    </citation>
    <scope>NUCLEOTIDE SEQUENCE</scope>
    <source>
        <strain evidence="10">NI907</strain>
    </source>
</reference>
<comment type="subcellular location">
    <subcellularLocation>
        <location evidence="1">Membrane</location>
        <topology evidence="1">Single-pass membrane protein</topology>
    </subcellularLocation>
</comment>
<keyword evidence="3 7" id="KW-0812">Transmembrane</keyword>
<dbReference type="Pfam" id="PF16016">
    <property type="entry name" value="VASt"/>
    <property type="match status" value="1"/>
</dbReference>
<feature type="domain" description="VASt" evidence="8">
    <location>
        <begin position="831"/>
        <end position="1003"/>
    </location>
</feature>
<evidence type="ECO:0000256" key="4">
    <source>
        <dbReference type="ARBA" id="ARBA00022989"/>
    </source>
</evidence>
<dbReference type="CDD" id="cd13220">
    <property type="entry name" value="PH-GRAM_GRAMDC"/>
    <property type="match status" value="1"/>
</dbReference>
<evidence type="ECO:0000256" key="1">
    <source>
        <dbReference type="ARBA" id="ARBA00004167"/>
    </source>
</evidence>
<sequence length="1188" mass="127163">MDANGSDRSTSATGLGKLLPRALAEKRRRKKQQQHLGSDASSEDLGIRGRSPASSRYTNESDLNEDTGNHSFSIAEEDRQPPHQPDDASQASLAAVETDEDSLSARPTAVSTHPSQIGYLTTSSPLVQEEHLKGTQEPPEPSSNDSPSRSSTLPVVDSIERTDSLDSAASSLRHSKTGLAIPRNAGAGRSPSPVGRFRKALRSRSSNRQLTGSISPERTPTAATASTSDDSLDSKNIDRSGAESLPNPTLDSQADTAKEASTQRFRRLSKGQTIETGNPPRTPPNGATSAPVIVNTPPTPTDHSKPYDLPSQTPTKRATSNAAPKPVEPVPTIAHRRGRSGSGSAGPSKLSNITAAPLTPTPENAQSPLPTSNFFSSMISAAQNVAQNAANTWTNTIANNSSTSSFGNNGGNSGQSREKPSSGDTRVEVESYSDPQRQPMESQEPAVKTLGRGDLSLSQLGINDPPSSATSPVTSRFADSMASRVRAESAPTEANNGQTDSQSSSQARSVAEPGSAERTPAGSIYEDSTGLQRTGSVRSSLRRHRKRGSSTMSGQIGAPITATHTALTQTGAISNNSTAKLTGFAVASAKRNRDFHQLFKSVPDDDLLIDDFSCALQLQILAHGRLYVSEGHLCFNSNIFGYVTTLVMSFDEILSVEKRSTALLFKNGLLISTINAKHVFASFASRDSTYQLIIKVWGIRHPSLQSSLNGVRLDETGGDKTEKVDVEEVRSLSLAGTQSGSELEDSEDDEEDVYDEDAEDEMNESVVAQPIENGATENGLDKVASRKTSAALPAAEKPKEAAGGTAPGTGAQDFPGPATHGKTECGDADTHYDKHLSTDVIPAPLGKVYDLMFGPSSCQYMSKWLTDEQKCFDLQMEDKKGLTAENKTRTYSYTKPLNASLGPKQTKCIVTEKLDTIDLEKVVSITCSTQTPDVPSGNVFTVKTKYCLTWDEKNQTKINVNCTIEWTGKSWLKGPIENGVVTGQQQYCKEIFASLKSSVSSRPRAGTGNGAAPKGKKKGRKGRAGPTSGPASDAEGGARAQAAKQDWGLLEPVRGIVSPVLDTVRPLITGNLVYGLLVGLLVASWFGFGFSPSGRSVSRHPYGADLAYLSYPDRVAAYEEMWRREESELWQWLEERVGMERLSGAYSSAPSTPSPRKNVADSREVREAIRATEEKLKMLKLSLEKGNN</sequence>
<feature type="compositionally biased region" description="Polar residues" evidence="6">
    <location>
        <begin position="109"/>
        <end position="126"/>
    </location>
</feature>
<comment type="similarity">
    <text evidence="2">Belongs to the YSP2 family.</text>
</comment>
<dbReference type="KEGG" id="pgri:PgNI_04081"/>
<dbReference type="GO" id="GO:0005886">
    <property type="term" value="C:plasma membrane"/>
    <property type="evidence" value="ECO:0007669"/>
    <property type="project" value="TreeGrafter"/>
</dbReference>
<dbReference type="GeneID" id="41959042"/>
<gene>
    <name evidence="10" type="ORF">PgNI_04081</name>
</gene>
<feature type="compositionally biased region" description="Polar residues" evidence="6">
    <location>
        <begin position="246"/>
        <end position="263"/>
    </location>
</feature>
<dbReference type="GO" id="GO:0032934">
    <property type="term" value="F:sterol binding"/>
    <property type="evidence" value="ECO:0007669"/>
    <property type="project" value="TreeGrafter"/>
</dbReference>
<feature type="region of interest" description="Disordered" evidence="6">
    <location>
        <begin position="400"/>
        <end position="558"/>
    </location>
</feature>
<feature type="compositionally biased region" description="Basic residues" evidence="6">
    <location>
        <begin position="1014"/>
        <end position="1023"/>
    </location>
</feature>
<dbReference type="Pfam" id="PF02893">
    <property type="entry name" value="GRAM"/>
    <property type="match status" value="1"/>
</dbReference>
<organism evidence="9 10">
    <name type="scientific">Pyricularia grisea</name>
    <name type="common">Crabgrass-specific blast fungus</name>
    <name type="synonym">Magnaporthe grisea</name>
    <dbReference type="NCBI Taxonomy" id="148305"/>
    <lineage>
        <taxon>Eukaryota</taxon>
        <taxon>Fungi</taxon>
        <taxon>Dikarya</taxon>
        <taxon>Ascomycota</taxon>
        <taxon>Pezizomycotina</taxon>
        <taxon>Sordariomycetes</taxon>
        <taxon>Sordariomycetidae</taxon>
        <taxon>Magnaporthales</taxon>
        <taxon>Pyriculariaceae</taxon>
        <taxon>Pyricularia</taxon>
    </lineage>
</organism>
<dbReference type="Gene3D" id="2.30.29.30">
    <property type="entry name" value="Pleckstrin-homology domain (PH domain)/Phosphotyrosine-binding domain (PTB)"/>
    <property type="match status" value="1"/>
</dbReference>
<evidence type="ECO:0000313" key="10">
    <source>
        <dbReference type="RefSeq" id="XP_030984897.1"/>
    </source>
</evidence>
<feature type="compositionally biased region" description="Polar residues" evidence="6">
    <location>
        <begin position="1"/>
        <end position="13"/>
    </location>
</feature>
<dbReference type="GO" id="GO:0140268">
    <property type="term" value="C:endoplasmic reticulum-plasma membrane contact site"/>
    <property type="evidence" value="ECO:0007669"/>
    <property type="project" value="TreeGrafter"/>
</dbReference>
<dbReference type="PROSITE" id="PS51778">
    <property type="entry name" value="VAST"/>
    <property type="match status" value="1"/>
</dbReference>
<feature type="compositionally biased region" description="Polar residues" evidence="6">
    <location>
        <begin position="1145"/>
        <end position="1155"/>
    </location>
</feature>
<evidence type="ECO:0000259" key="8">
    <source>
        <dbReference type="PROSITE" id="PS51778"/>
    </source>
</evidence>
<keyword evidence="4 7" id="KW-1133">Transmembrane helix</keyword>
<evidence type="ECO:0000256" key="6">
    <source>
        <dbReference type="SAM" id="MobiDB-lite"/>
    </source>
</evidence>
<feature type="region of interest" description="Disordered" evidence="6">
    <location>
        <begin position="1"/>
        <end position="370"/>
    </location>
</feature>
<feature type="compositionally biased region" description="Polar residues" evidence="6">
    <location>
        <begin position="361"/>
        <end position="370"/>
    </location>
</feature>
<evidence type="ECO:0000313" key="9">
    <source>
        <dbReference type="Proteomes" id="UP000515153"/>
    </source>
</evidence>
<feature type="compositionally biased region" description="Polar residues" evidence="6">
    <location>
        <begin position="203"/>
        <end position="218"/>
    </location>
</feature>
<feature type="compositionally biased region" description="Polar residues" evidence="6">
    <location>
        <begin position="492"/>
        <end position="508"/>
    </location>
</feature>
<evidence type="ECO:0000256" key="7">
    <source>
        <dbReference type="SAM" id="Phobius"/>
    </source>
</evidence>
<feature type="compositionally biased region" description="Basic and acidic residues" evidence="6">
    <location>
        <begin position="232"/>
        <end position="241"/>
    </location>
</feature>
<feature type="compositionally biased region" description="Acidic residues" evidence="6">
    <location>
        <begin position="742"/>
        <end position="763"/>
    </location>
</feature>
<dbReference type="InterPro" id="IPR004182">
    <property type="entry name" value="GRAM"/>
</dbReference>
<dbReference type="GO" id="GO:0005789">
    <property type="term" value="C:endoplasmic reticulum membrane"/>
    <property type="evidence" value="ECO:0007669"/>
    <property type="project" value="TreeGrafter"/>
</dbReference>
<accession>A0A6P8BCI8</accession>
<feature type="compositionally biased region" description="Polar residues" evidence="6">
    <location>
        <begin position="529"/>
        <end position="539"/>
    </location>
</feature>
<evidence type="ECO:0000256" key="3">
    <source>
        <dbReference type="ARBA" id="ARBA00022692"/>
    </source>
</evidence>
<dbReference type="InterPro" id="IPR031968">
    <property type="entry name" value="VASt"/>
</dbReference>
<feature type="region of interest" description="Disordered" evidence="6">
    <location>
        <begin position="999"/>
        <end position="1038"/>
    </location>
</feature>
<dbReference type="InterPro" id="IPR051482">
    <property type="entry name" value="Cholesterol_transport"/>
</dbReference>